<dbReference type="PANTHER" id="PTHR43135:SF3">
    <property type="entry name" value="ALPHA-D-RIBOSE 1-METHYLPHOSPHONATE 5-TRIPHOSPHATE DIPHOSPHATASE"/>
    <property type="match status" value="1"/>
</dbReference>
<dbReference type="EMBL" id="CP127295">
    <property type="protein sequence ID" value="WIY01616.1"/>
    <property type="molecule type" value="Genomic_DNA"/>
</dbReference>
<evidence type="ECO:0000313" key="2">
    <source>
        <dbReference type="EMBL" id="WIY01616.1"/>
    </source>
</evidence>
<dbReference type="SUPFAM" id="SSF51556">
    <property type="entry name" value="Metallo-dependent hydrolases"/>
    <property type="match status" value="1"/>
</dbReference>
<accession>A0A9Y2JN06</accession>
<protein>
    <submittedName>
        <fullName evidence="2">Amidohydrolase family protein</fullName>
    </submittedName>
</protein>
<name>A0A9Y2JN06_9PSEU</name>
<sequence>MPDQPLLVSALQLVDGLGGPPVQDAGVLAGTDGTITWAGPLTEVPALPENCRHITMPGTLLPGFIDTHVHLGLPGGGLNAAMLLIEPPPVRVLKIAAAMRATLEAGVTTVRDLGFLGPSLAKMATTGATPAPRLLNAIAMLSGTGGHGDFPLPHAIDQAELFRVLDLRLAVADGPTEVTKAVRELIRDGAQVIKVAASGGISTPADTPDDIGLTLEELRAAVEAAQGRGRTVAAHAIGTEGIALAVEAGVHSIEHGNGLTPGLADRMARQGTFLVPTLAVMEQTGDPAVMGHHAHAKAGRWREATEKALPTAIGAGVRIATGTDAGLGIRHGQNLSELSLLVQAGLSAMDAIVAGTRTAAEVCSLGDRIGTVEPGKLADLVVVAGDPLADITLLRDPANITLVVQEGRVVKHPESAH</sequence>
<dbReference type="CDD" id="cd01299">
    <property type="entry name" value="Met_dep_hydrolase_A"/>
    <property type="match status" value="1"/>
</dbReference>
<dbReference type="InterPro" id="IPR032466">
    <property type="entry name" value="Metal_Hydrolase"/>
</dbReference>
<dbReference type="Proteomes" id="UP001239397">
    <property type="component" value="Chromosome"/>
</dbReference>
<reference evidence="2 3" key="1">
    <citation type="submission" date="2023-06" db="EMBL/GenBank/DDBJ databases">
        <authorList>
            <person name="Oyuntsetseg B."/>
            <person name="Kim S.B."/>
        </authorList>
    </citation>
    <scope>NUCLEOTIDE SEQUENCE [LARGE SCALE GENOMIC DNA]</scope>
    <source>
        <strain evidence="2 3">4-36</strain>
    </source>
</reference>
<gene>
    <name evidence="2" type="ORF">QRX60_47645</name>
</gene>
<dbReference type="SUPFAM" id="SSF51338">
    <property type="entry name" value="Composite domain of metallo-dependent hydrolases"/>
    <property type="match status" value="1"/>
</dbReference>
<dbReference type="Gene3D" id="2.30.40.10">
    <property type="entry name" value="Urease, subunit C, domain 1"/>
    <property type="match status" value="1"/>
</dbReference>
<dbReference type="PANTHER" id="PTHR43135">
    <property type="entry name" value="ALPHA-D-RIBOSE 1-METHYLPHOSPHONATE 5-TRIPHOSPHATE DIPHOSPHATASE"/>
    <property type="match status" value="1"/>
</dbReference>
<dbReference type="InterPro" id="IPR011059">
    <property type="entry name" value="Metal-dep_hydrolase_composite"/>
</dbReference>
<organism evidence="2 3">
    <name type="scientific">Amycolatopsis mongoliensis</name>
    <dbReference type="NCBI Taxonomy" id="715475"/>
    <lineage>
        <taxon>Bacteria</taxon>
        <taxon>Bacillati</taxon>
        <taxon>Actinomycetota</taxon>
        <taxon>Actinomycetes</taxon>
        <taxon>Pseudonocardiales</taxon>
        <taxon>Pseudonocardiaceae</taxon>
        <taxon>Amycolatopsis</taxon>
    </lineage>
</organism>
<keyword evidence="3" id="KW-1185">Reference proteome</keyword>
<dbReference type="AlphaFoldDB" id="A0A9Y2JN06"/>
<dbReference type="Pfam" id="PF01979">
    <property type="entry name" value="Amidohydro_1"/>
    <property type="match status" value="1"/>
</dbReference>
<dbReference type="InterPro" id="IPR051781">
    <property type="entry name" value="Metallo-dep_Hydrolase"/>
</dbReference>
<dbReference type="InterPro" id="IPR057744">
    <property type="entry name" value="OTAase-like"/>
</dbReference>
<dbReference type="GO" id="GO:0016810">
    <property type="term" value="F:hydrolase activity, acting on carbon-nitrogen (but not peptide) bonds"/>
    <property type="evidence" value="ECO:0007669"/>
    <property type="project" value="InterPro"/>
</dbReference>
<evidence type="ECO:0000313" key="3">
    <source>
        <dbReference type="Proteomes" id="UP001239397"/>
    </source>
</evidence>
<proteinExistence type="predicted"/>
<dbReference type="InterPro" id="IPR006680">
    <property type="entry name" value="Amidohydro-rel"/>
</dbReference>
<dbReference type="KEGG" id="amog:QRX60_47645"/>
<feature type="domain" description="Amidohydrolase-related" evidence="1">
    <location>
        <begin position="59"/>
        <end position="410"/>
    </location>
</feature>
<evidence type="ECO:0000259" key="1">
    <source>
        <dbReference type="Pfam" id="PF01979"/>
    </source>
</evidence>
<dbReference type="RefSeq" id="WP_285998061.1">
    <property type="nucleotide sequence ID" value="NZ_CP127295.1"/>
</dbReference>
<dbReference type="Gene3D" id="3.20.20.140">
    <property type="entry name" value="Metal-dependent hydrolases"/>
    <property type="match status" value="1"/>
</dbReference>